<dbReference type="OrthoDB" id="5493775at2"/>
<feature type="region of interest" description="Disordered" evidence="1">
    <location>
        <begin position="19"/>
        <end position="54"/>
    </location>
</feature>
<dbReference type="EMBL" id="CP041186">
    <property type="protein sequence ID" value="QDG54301.1"/>
    <property type="molecule type" value="Genomic_DNA"/>
</dbReference>
<sequence length="397" mass="42612">MAVCLGVLASAQPAVAQQAEFDEEELFEKPEAEEEASSREQAGQRQVRRLEEKPLQQMSVDDARAAGFVFGDPAEESSRTSATFLAATAGLLAHGVGHFYLDETNTAGMLLAAEGASIVLMASAVLWPWLSDGSTASKMYARPALYAGVGLFGLSYLLDVVGTMQSADIGLPANTRQTRGFSIEATYRHLSLEGFGDQTLQLLTAGSTADLGWGYVGARTDQDVYLDTSVYGLTLGGRPWRGPGRHTFAFVEVDGEWLSFGGIGRFRRLGGQARVGVSFGLGNWISQLRHVAVGTAIGYGHHWYRFPTAQGTDMSFATSAGYVPFEMFMHLNLTERLNAKAAYEHREGDFLQTNPAGLAVASVEFLYQSTDLLQLVVRGEVGGGLGLVGGLRVSFGN</sequence>
<evidence type="ECO:0000256" key="1">
    <source>
        <dbReference type="SAM" id="MobiDB-lite"/>
    </source>
</evidence>
<proteinExistence type="predicted"/>
<accession>A0A4Y6Q149</accession>
<protein>
    <submittedName>
        <fullName evidence="2">Uncharacterized protein</fullName>
    </submittedName>
</protein>
<keyword evidence="3" id="KW-1185">Reference proteome</keyword>
<gene>
    <name evidence="2" type="ORF">FIV42_27210</name>
</gene>
<evidence type="ECO:0000313" key="2">
    <source>
        <dbReference type="EMBL" id="QDG54301.1"/>
    </source>
</evidence>
<dbReference type="Proteomes" id="UP000315995">
    <property type="component" value="Chromosome"/>
</dbReference>
<organism evidence="2 3">
    <name type="scientific">Persicimonas caeni</name>
    <dbReference type="NCBI Taxonomy" id="2292766"/>
    <lineage>
        <taxon>Bacteria</taxon>
        <taxon>Deltaproteobacteria</taxon>
        <taxon>Bradymonadales</taxon>
        <taxon>Bradymonadaceae</taxon>
        <taxon>Persicimonas</taxon>
    </lineage>
</organism>
<accession>A0A5B8YC41</accession>
<reference evidence="2 3" key="1">
    <citation type="submission" date="2019-06" db="EMBL/GenBank/DDBJ databases">
        <title>Persicimonas caeni gen. nov., sp. nov., a predatory bacterium isolated from solar saltern.</title>
        <authorList>
            <person name="Wang S."/>
        </authorList>
    </citation>
    <scope>NUCLEOTIDE SEQUENCE [LARGE SCALE GENOMIC DNA]</scope>
    <source>
        <strain evidence="2 3">YN101</strain>
    </source>
</reference>
<feature type="compositionally biased region" description="Acidic residues" evidence="1">
    <location>
        <begin position="20"/>
        <end position="35"/>
    </location>
</feature>
<evidence type="ECO:0000313" key="3">
    <source>
        <dbReference type="Proteomes" id="UP000315995"/>
    </source>
</evidence>
<name>A0A4Y6Q149_PERCE</name>
<dbReference type="RefSeq" id="WP_141200745.1">
    <property type="nucleotide sequence ID" value="NZ_CP041186.1"/>
</dbReference>
<dbReference type="AlphaFoldDB" id="A0A4Y6Q149"/>